<reference evidence="9" key="1">
    <citation type="submission" date="2022-09" db="EMBL/GenBank/DDBJ databases">
        <title>Actin cytoskeleton and complex cell architecture in an #Asgard archaeon.</title>
        <authorList>
            <person name="Ponce Toledo R.I."/>
            <person name="Schleper C."/>
            <person name="Rodrigues Oliveira T."/>
            <person name="Wollweber F."/>
            <person name="Xu J."/>
            <person name="Rittmann S."/>
            <person name="Klingl A."/>
            <person name="Pilhofer M."/>
        </authorList>
    </citation>
    <scope>NUCLEOTIDE SEQUENCE</scope>
    <source>
        <strain evidence="9">B-35</strain>
    </source>
</reference>
<evidence type="ECO:0008006" key="11">
    <source>
        <dbReference type="Google" id="ProtNLM"/>
    </source>
</evidence>
<keyword evidence="2" id="KW-0808">Transferase</keyword>
<dbReference type="Pfam" id="PF13426">
    <property type="entry name" value="PAS_9"/>
    <property type="match status" value="1"/>
</dbReference>
<keyword evidence="3" id="KW-0547">Nucleotide-binding</keyword>
<dbReference type="InterPro" id="IPR000014">
    <property type="entry name" value="PAS"/>
</dbReference>
<dbReference type="InterPro" id="IPR013767">
    <property type="entry name" value="PAS_fold"/>
</dbReference>
<dbReference type="Gene3D" id="3.30.565.10">
    <property type="entry name" value="Histidine kinase-like ATPase, C-terminal domain"/>
    <property type="match status" value="1"/>
</dbReference>
<dbReference type="PROSITE" id="PS50112">
    <property type="entry name" value="PAS"/>
    <property type="match status" value="1"/>
</dbReference>
<dbReference type="InterPro" id="IPR036890">
    <property type="entry name" value="HATPase_C_sf"/>
</dbReference>
<keyword evidence="5" id="KW-0067">ATP-binding</keyword>
<keyword evidence="1" id="KW-0597">Phosphoprotein</keyword>
<accession>A0ABY6HY20</accession>
<gene>
    <name evidence="9" type="ORF">NEF87_004605</name>
</gene>
<keyword evidence="4" id="KW-0418">Kinase</keyword>
<protein>
    <recommendedName>
        <fullName evidence="11">PAS domain S-box protein</fullName>
    </recommendedName>
</protein>
<name>A0ABY6HY20_9ARCH</name>
<dbReference type="EMBL" id="CP104013">
    <property type="protein sequence ID" value="UYP48320.1"/>
    <property type="molecule type" value="Genomic_DNA"/>
</dbReference>
<evidence type="ECO:0000259" key="8">
    <source>
        <dbReference type="PROSITE" id="PS50112"/>
    </source>
</evidence>
<dbReference type="Pfam" id="PF02518">
    <property type="entry name" value="HATPase_c"/>
    <property type="match status" value="1"/>
</dbReference>
<evidence type="ECO:0000256" key="4">
    <source>
        <dbReference type="ARBA" id="ARBA00022777"/>
    </source>
</evidence>
<evidence type="ECO:0000313" key="10">
    <source>
        <dbReference type="Proteomes" id="UP001208689"/>
    </source>
</evidence>
<feature type="domain" description="Histidine kinase" evidence="7">
    <location>
        <begin position="570"/>
        <end position="764"/>
    </location>
</feature>
<dbReference type="InterPro" id="IPR003594">
    <property type="entry name" value="HATPase_dom"/>
</dbReference>
<dbReference type="SUPFAM" id="SSF55874">
    <property type="entry name" value="ATPase domain of HSP90 chaperone/DNA topoisomerase II/histidine kinase"/>
    <property type="match status" value="1"/>
</dbReference>
<sequence length="765" mass="89228">MNQVIFENLIEASISIDANKRIKFCNKALLRKIGYTKKDLIGQKLFDFIHINDLANFKKNLEKVKNNFPLDFIKCRLQRKEEHKYIHFNFRIVSEFKEKARIFHLIENKLIEDSSNVVSSNENAPKIQINIDDIPMKILSADFQKTYQYLSKFNLISKAEFIKFFTFQPEKLKRALMKVKILQFNQKLAQKFHITHPKQLIPRFSESLINEIQVQLYPFLFDIIQNHKKGEFKLIFKDKEKKINYFIINWMISEKKMFNYENVVFVISDETKKKSLQNVLDQTEHKYKRIIETFGGEIYTCSEDHIVEYANAEAIRKHNTNPIGTKCFTAIYGLDQRCPWCQNEKLFQEKMEMEGEKFNPRNNRWYHVIITPNFSLLGKRSKTVVMIDITEIKEAKDVLTTRSKRLEFLNEIYKKKFEGNTLEDYFMHLLQSSFLIGDYNAGGIIVFEEALKDGLLVAQSNMSKTLIEEICKNQFEIVDICPTFINDIQFYIPQLKLDSTIGAIAFVPILSMNKEIGILILIKESSIEFSNPEMEFLLSLGEELGMIIKSVKADLELKESLSEKDILLKEIHHRVKNNLQIIISLFNLQTRNIKDSKIKEFFEDSKNRIKSMSLIHEILYQTENYAKINYNRYIRSLVGNLIRSYRKNVSEIHTIFDIDEISIDINDAIPLALILNELVSNALKYAFPKGIGKKTLKISLKKHNNQVVLTVMDNGIGVPKDLDLTSSKTLGLRLVSMLSAQLNGTYNILNEKGTKVQILFKVNEI</sequence>
<dbReference type="InterPro" id="IPR011495">
    <property type="entry name" value="Sig_transdc_His_kin_sub2_dim/P"/>
</dbReference>
<evidence type="ECO:0000256" key="3">
    <source>
        <dbReference type="ARBA" id="ARBA00022741"/>
    </source>
</evidence>
<keyword evidence="6" id="KW-0902">Two-component regulatory system</keyword>
<dbReference type="Pfam" id="PF07568">
    <property type="entry name" value="HisKA_2"/>
    <property type="match status" value="1"/>
</dbReference>
<dbReference type="PANTHER" id="PTHR43065:SF23">
    <property type="entry name" value="SENSOR HISTIDINE KINASE PDTAS"/>
    <property type="match status" value="1"/>
</dbReference>
<dbReference type="InterPro" id="IPR035965">
    <property type="entry name" value="PAS-like_dom_sf"/>
</dbReference>
<dbReference type="SUPFAM" id="SSF55785">
    <property type="entry name" value="PYP-like sensor domain (PAS domain)"/>
    <property type="match status" value="2"/>
</dbReference>
<evidence type="ECO:0000259" key="7">
    <source>
        <dbReference type="PROSITE" id="PS50109"/>
    </source>
</evidence>
<feature type="domain" description="PAS" evidence="8">
    <location>
        <begin position="1"/>
        <end position="68"/>
    </location>
</feature>
<evidence type="ECO:0000256" key="2">
    <source>
        <dbReference type="ARBA" id="ARBA00022679"/>
    </source>
</evidence>
<dbReference type="SUPFAM" id="SSF55781">
    <property type="entry name" value="GAF domain-like"/>
    <property type="match status" value="1"/>
</dbReference>
<proteinExistence type="predicted"/>
<dbReference type="CDD" id="cd00130">
    <property type="entry name" value="PAS"/>
    <property type="match status" value="1"/>
</dbReference>
<evidence type="ECO:0000256" key="5">
    <source>
        <dbReference type="ARBA" id="ARBA00022840"/>
    </source>
</evidence>
<evidence type="ECO:0000313" key="9">
    <source>
        <dbReference type="EMBL" id="UYP48320.1"/>
    </source>
</evidence>
<dbReference type="Proteomes" id="UP001208689">
    <property type="component" value="Chromosome"/>
</dbReference>
<dbReference type="NCBIfam" id="TIGR00229">
    <property type="entry name" value="sensory_box"/>
    <property type="match status" value="1"/>
</dbReference>
<dbReference type="InterPro" id="IPR005467">
    <property type="entry name" value="His_kinase_dom"/>
</dbReference>
<dbReference type="SMART" id="SM00091">
    <property type="entry name" value="PAS"/>
    <property type="match status" value="1"/>
</dbReference>
<evidence type="ECO:0000256" key="1">
    <source>
        <dbReference type="ARBA" id="ARBA00022553"/>
    </source>
</evidence>
<dbReference type="SMART" id="SM00387">
    <property type="entry name" value="HATPase_c"/>
    <property type="match status" value="1"/>
</dbReference>
<organism evidence="9 10">
    <name type="scientific">Candidatus Lokiarchaeum ossiferum</name>
    <dbReference type="NCBI Taxonomy" id="2951803"/>
    <lineage>
        <taxon>Archaea</taxon>
        <taxon>Promethearchaeati</taxon>
        <taxon>Promethearchaeota</taxon>
        <taxon>Promethearchaeia</taxon>
        <taxon>Promethearchaeales</taxon>
        <taxon>Promethearchaeaceae</taxon>
        <taxon>Candidatus Lokiarchaeum</taxon>
    </lineage>
</organism>
<dbReference type="Pfam" id="PF00989">
    <property type="entry name" value="PAS"/>
    <property type="match status" value="1"/>
</dbReference>
<dbReference type="PANTHER" id="PTHR43065">
    <property type="entry name" value="SENSOR HISTIDINE KINASE"/>
    <property type="match status" value="1"/>
</dbReference>
<keyword evidence="10" id="KW-1185">Reference proteome</keyword>
<evidence type="ECO:0000256" key="6">
    <source>
        <dbReference type="ARBA" id="ARBA00023012"/>
    </source>
</evidence>
<dbReference type="Gene3D" id="3.30.450.20">
    <property type="entry name" value="PAS domain"/>
    <property type="match status" value="3"/>
</dbReference>
<dbReference type="PROSITE" id="PS50109">
    <property type="entry name" value="HIS_KIN"/>
    <property type="match status" value="1"/>
</dbReference>